<dbReference type="CDD" id="cd00082">
    <property type="entry name" value="HisKA"/>
    <property type="match status" value="1"/>
</dbReference>
<dbReference type="InterPro" id="IPR003594">
    <property type="entry name" value="HATPase_dom"/>
</dbReference>
<dbReference type="PANTHER" id="PTHR45436:SF5">
    <property type="entry name" value="SENSOR HISTIDINE KINASE TRCS"/>
    <property type="match status" value="1"/>
</dbReference>
<feature type="domain" description="Histidine kinase" evidence="11">
    <location>
        <begin position="227"/>
        <end position="444"/>
    </location>
</feature>
<sequence length="446" mass="46072">MPRTFVGRAILVTAATAVVCVLVTALVALPLAVRSADEAARVDLAEKSALAVELLATERPVARQRIVARLREQGIAVYLVRRGAADRPGLPERVIARIAAGEAVDTRDVVAGEPVLISGRPLSGNDSGVVLTRAAVRGADARVLGGVWIALLAGLAGGAGAGALLAYVVARPLRQAALAAARLSAGDRSVRLAVRPPAEAAELATALNQLGAALHISEGREREFLLSVSHELRTPLATIRGYAEALADGVLAADGVPAAGALMRSEADRLDRLISDLLVLSRLEAADLPVHPQPVDLIELVAQAGQAWAPRCGPDGPLLSVELPAGPVTVETDPARLRQVIDGLCENALRVLPAGAPLILAVRAGGAGGVVEVRDGGPGFTDEDLTVAFQRGALQQRYRHERKTGSGLGLALAARLVARLDGAIEAGHAPEGGARFTMTLPYPGRT</sequence>
<dbReference type="SMART" id="SM00388">
    <property type="entry name" value="HisKA"/>
    <property type="match status" value="1"/>
</dbReference>
<evidence type="ECO:0000313" key="14">
    <source>
        <dbReference type="Proteomes" id="UP001183643"/>
    </source>
</evidence>
<proteinExistence type="predicted"/>
<evidence type="ECO:0000256" key="6">
    <source>
        <dbReference type="ARBA" id="ARBA00022692"/>
    </source>
</evidence>
<evidence type="ECO:0000256" key="9">
    <source>
        <dbReference type="ARBA" id="ARBA00023012"/>
    </source>
</evidence>
<keyword evidence="8 10" id="KW-1133">Transmembrane helix</keyword>
<keyword evidence="10" id="KW-0472">Membrane</keyword>
<dbReference type="Gene3D" id="6.10.340.10">
    <property type="match status" value="1"/>
</dbReference>
<organism evidence="13 14">
    <name type="scientific">Catenuloplanes atrovinosus</name>
    <dbReference type="NCBI Taxonomy" id="137266"/>
    <lineage>
        <taxon>Bacteria</taxon>
        <taxon>Bacillati</taxon>
        <taxon>Actinomycetota</taxon>
        <taxon>Actinomycetes</taxon>
        <taxon>Micromonosporales</taxon>
        <taxon>Micromonosporaceae</taxon>
        <taxon>Catenuloplanes</taxon>
    </lineage>
</organism>
<dbReference type="GO" id="GO:0005886">
    <property type="term" value="C:plasma membrane"/>
    <property type="evidence" value="ECO:0007669"/>
    <property type="project" value="UniProtKB-SubCell"/>
</dbReference>
<keyword evidence="14" id="KW-1185">Reference proteome</keyword>
<dbReference type="PROSITE" id="PS50885">
    <property type="entry name" value="HAMP"/>
    <property type="match status" value="1"/>
</dbReference>
<dbReference type="InterPro" id="IPR005467">
    <property type="entry name" value="His_kinase_dom"/>
</dbReference>
<evidence type="ECO:0000259" key="12">
    <source>
        <dbReference type="PROSITE" id="PS50885"/>
    </source>
</evidence>
<keyword evidence="9" id="KW-0902">Two-component regulatory system</keyword>
<dbReference type="SUPFAM" id="SSF47384">
    <property type="entry name" value="Homodimeric domain of signal transducing histidine kinase"/>
    <property type="match status" value="1"/>
</dbReference>
<dbReference type="InterPro" id="IPR003660">
    <property type="entry name" value="HAMP_dom"/>
</dbReference>
<keyword evidence="5 13" id="KW-0808">Transferase</keyword>
<evidence type="ECO:0000313" key="13">
    <source>
        <dbReference type="EMBL" id="MDR7277083.1"/>
    </source>
</evidence>
<protein>
    <recommendedName>
        <fullName evidence="3">histidine kinase</fullName>
        <ecNumber evidence="3">2.7.13.3</ecNumber>
    </recommendedName>
</protein>
<dbReference type="CDD" id="cd00075">
    <property type="entry name" value="HATPase"/>
    <property type="match status" value="1"/>
</dbReference>
<dbReference type="PROSITE" id="PS50109">
    <property type="entry name" value="HIS_KIN"/>
    <property type="match status" value="1"/>
</dbReference>
<dbReference type="Pfam" id="PF02518">
    <property type="entry name" value="HATPase_c"/>
    <property type="match status" value="1"/>
</dbReference>
<dbReference type="EMBL" id="JAVDYB010000001">
    <property type="protein sequence ID" value="MDR7277083.1"/>
    <property type="molecule type" value="Genomic_DNA"/>
</dbReference>
<dbReference type="Proteomes" id="UP001183643">
    <property type="component" value="Unassembled WGS sequence"/>
</dbReference>
<evidence type="ECO:0000256" key="8">
    <source>
        <dbReference type="ARBA" id="ARBA00022989"/>
    </source>
</evidence>
<evidence type="ECO:0000256" key="4">
    <source>
        <dbReference type="ARBA" id="ARBA00022553"/>
    </source>
</evidence>
<dbReference type="Pfam" id="PF00672">
    <property type="entry name" value="HAMP"/>
    <property type="match status" value="1"/>
</dbReference>
<comment type="subcellular location">
    <subcellularLocation>
        <location evidence="2">Cell membrane</location>
    </subcellularLocation>
</comment>
<dbReference type="InterPro" id="IPR036097">
    <property type="entry name" value="HisK_dim/P_sf"/>
</dbReference>
<feature type="domain" description="HAMP" evidence="12">
    <location>
        <begin position="167"/>
        <end position="219"/>
    </location>
</feature>
<keyword evidence="4" id="KW-0597">Phosphoprotein</keyword>
<evidence type="ECO:0000256" key="10">
    <source>
        <dbReference type="SAM" id="Phobius"/>
    </source>
</evidence>
<dbReference type="SMART" id="SM00304">
    <property type="entry name" value="HAMP"/>
    <property type="match status" value="1"/>
</dbReference>
<dbReference type="Gene3D" id="3.30.565.10">
    <property type="entry name" value="Histidine kinase-like ATPase, C-terminal domain"/>
    <property type="match status" value="1"/>
</dbReference>
<evidence type="ECO:0000259" key="11">
    <source>
        <dbReference type="PROSITE" id="PS50109"/>
    </source>
</evidence>
<gene>
    <name evidence="13" type="ORF">J2S41_003861</name>
</gene>
<evidence type="ECO:0000256" key="3">
    <source>
        <dbReference type="ARBA" id="ARBA00012438"/>
    </source>
</evidence>
<dbReference type="InterPro" id="IPR036890">
    <property type="entry name" value="HATPase_C_sf"/>
</dbReference>
<comment type="caution">
    <text evidence="13">The sequence shown here is derived from an EMBL/GenBank/DDBJ whole genome shotgun (WGS) entry which is preliminary data.</text>
</comment>
<dbReference type="PANTHER" id="PTHR45436">
    <property type="entry name" value="SENSOR HISTIDINE KINASE YKOH"/>
    <property type="match status" value="1"/>
</dbReference>
<comment type="catalytic activity">
    <reaction evidence="1">
        <text>ATP + protein L-histidine = ADP + protein N-phospho-L-histidine.</text>
        <dbReference type="EC" id="2.7.13.3"/>
    </reaction>
</comment>
<evidence type="ECO:0000256" key="1">
    <source>
        <dbReference type="ARBA" id="ARBA00000085"/>
    </source>
</evidence>
<dbReference type="InterPro" id="IPR003661">
    <property type="entry name" value="HisK_dim/P_dom"/>
</dbReference>
<reference evidence="13" key="1">
    <citation type="submission" date="2023-07" db="EMBL/GenBank/DDBJ databases">
        <title>Sequencing the genomes of 1000 actinobacteria strains.</title>
        <authorList>
            <person name="Klenk H.-P."/>
        </authorList>
    </citation>
    <scope>NUCLEOTIDE SEQUENCE</scope>
    <source>
        <strain evidence="13">DSM 44707</strain>
    </source>
</reference>
<dbReference type="GO" id="GO:0000155">
    <property type="term" value="F:phosphorelay sensor kinase activity"/>
    <property type="evidence" value="ECO:0007669"/>
    <property type="project" value="InterPro"/>
</dbReference>
<dbReference type="SMART" id="SM00387">
    <property type="entry name" value="HATPase_c"/>
    <property type="match status" value="1"/>
</dbReference>
<dbReference type="EC" id="2.7.13.3" evidence="3"/>
<evidence type="ECO:0000256" key="2">
    <source>
        <dbReference type="ARBA" id="ARBA00004236"/>
    </source>
</evidence>
<keyword evidence="6 10" id="KW-0812">Transmembrane</keyword>
<dbReference type="Pfam" id="PF00512">
    <property type="entry name" value="HisKA"/>
    <property type="match status" value="1"/>
</dbReference>
<evidence type="ECO:0000256" key="7">
    <source>
        <dbReference type="ARBA" id="ARBA00022777"/>
    </source>
</evidence>
<keyword evidence="7 13" id="KW-0418">Kinase</keyword>
<dbReference type="SUPFAM" id="SSF55874">
    <property type="entry name" value="ATPase domain of HSP90 chaperone/DNA topoisomerase II/histidine kinase"/>
    <property type="match status" value="1"/>
</dbReference>
<dbReference type="Gene3D" id="1.10.287.130">
    <property type="match status" value="1"/>
</dbReference>
<dbReference type="InterPro" id="IPR050428">
    <property type="entry name" value="TCS_sensor_his_kinase"/>
</dbReference>
<name>A0AAE3YRF5_9ACTN</name>
<dbReference type="RefSeq" id="WP_310369283.1">
    <property type="nucleotide sequence ID" value="NZ_JAVDYB010000001.1"/>
</dbReference>
<dbReference type="FunFam" id="1.10.287.130:FF:000001">
    <property type="entry name" value="Two-component sensor histidine kinase"/>
    <property type="match status" value="1"/>
</dbReference>
<feature type="transmembrane region" description="Helical" evidence="10">
    <location>
        <begin position="147"/>
        <end position="170"/>
    </location>
</feature>
<accession>A0AAE3YRF5</accession>
<evidence type="ECO:0000256" key="5">
    <source>
        <dbReference type="ARBA" id="ARBA00022679"/>
    </source>
</evidence>
<dbReference type="AlphaFoldDB" id="A0AAE3YRF5"/>